<name>A0ACB0ZNY6_MELEN</name>
<gene>
    <name evidence="1" type="ORF">MENTE1834_LOCUS27844</name>
</gene>
<protein>
    <submittedName>
        <fullName evidence="1">Uncharacterized protein</fullName>
    </submittedName>
</protein>
<evidence type="ECO:0000313" key="2">
    <source>
        <dbReference type="Proteomes" id="UP001497535"/>
    </source>
</evidence>
<proteinExistence type="predicted"/>
<reference evidence="1" key="1">
    <citation type="submission" date="2023-11" db="EMBL/GenBank/DDBJ databases">
        <authorList>
            <person name="Poullet M."/>
        </authorList>
    </citation>
    <scope>NUCLEOTIDE SEQUENCE</scope>
    <source>
        <strain evidence="1">E1834</strain>
    </source>
</reference>
<dbReference type="Proteomes" id="UP001497535">
    <property type="component" value="Unassembled WGS sequence"/>
</dbReference>
<organism evidence="1 2">
    <name type="scientific">Meloidogyne enterolobii</name>
    <name type="common">Root-knot nematode worm</name>
    <name type="synonym">Meloidogyne mayaguensis</name>
    <dbReference type="NCBI Taxonomy" id="390850"/>
    <lineage>
        <taxon>Eukaryota</taxon>
        <taxon>Metazoa</taxon>
        <taxon>Ecdysozoa</taxon>
        <taxon>Nematoda</taxon>
        <taxon>Chromadorea</taxon>
        <taxon>Rhabditida</taxon>
        <taxon>Tylenchina</taxon>
        <taxon>Tylenchomorpha</taxon>
        <taxon>Tylenchoidea</taxon>
        <taxon>Meloidogynidae</taxon>
        <taxon>Meloidogyninae</taxon>
        <taxon>Meloidogyne</taxon>
    </lineage>
</organism>
<dbReference type="EMBL" id="CAVMJV010000042">
    <property type="protein sequence ID" value="CAK5080664.1"/>
    <property type="molecule type" value="Genomic_DNA"/>
</dbReference>
<comment type="caution">
    <text evidence="1">The sequence shown here is derived from an EMBL/GenBank/DDBJ whole genome shotgun (WGS) entry which is preliminary data.</text>
</comment>
<keyword evidence="2" id="KW-1185">Reference proteome</keyword>
<sequence>MEGKLVQSYHREGYCGLACLWLSKFHRCREKVPMIRCLYLVEVVFVVLV</sequence>
<accession>A0ACB0ZNY6</accession>
<evidence type="ECO:0000313" key="1">
    <source>
        <dbReference type="EMBL" id="CAK5080664.1"/>
    </source>
</evidence>